<gene>
    <name evidence="3" type="ORF">KCG35_12415</name>
</gene>
<dbReference type="InterPro" id="IPR045584">
    <property type="entry name" value="Pilin-like"/>
</dbReference>
<keyword evidence="2" id="KW-1133">Transmembrane helix</keyword>
<evidence type="ECO:0000256" key="1">
    <source>
        <dbReference type="SAM" id="MobiDB-lite"/>
    </source>
</evidence>
<reference evidence="3 4" key="1">
    <citation type="submission" date="2021-04" db="EMBL/GenBank/DDBJ databases">
        <authorList>
            <person name="Pira H."/>
            <person name="Risdian C."/>
            <person name="Wink J."/>
        </authorList>
    </citation>
    <scope>NUCLEOTIDE SEQUENCE [LARGE SCALE GENOMIC DNA]</scope>
    <source>
        <strain evidence="3 4">WH53</strain>
    </source>
</reference>
<dbReference type="Gene3D" id="3.30.700.10">
    <property type="entry name" value="Glycoprotein, Type 4 Pilin"/>
    <property type="match status" value="1"/>
</dbReference>
<sequence length="151" mass="16458">MNKKNGFSLIELLIVIAIIGIIAAIAYPSYQSHVIKTRRADAQAALLQMSQAMERAYTEASPNTYPTALGTGTSKLNFPSEAPLDGDTKYYNLKIATASGSSYALTAKPKKVQEKDGTLRYESTGRKCRFPTKKDTDDDCSKPGAVSWDAR</sequence>
<dbReference type="EMBL" id="JAGSOY010000026">
    <property type="protein sequence ID" value="MBU2711865.1"/>
    <property type="molecule type" value="Genomic_DNA"/>
</dbReference>
<name>A0ABS5ZD08_9GAMM</name>
<organism evidence="3 4">
    <name type="scientific">Zooshikella harenae</name>
    <dbReference type="NCBI Taxonomy" id="2827238"/>
    <lineage>
        <taxon>Bacteria</taxon>
        <taxon>Pseudomonadati</taxon>
        <taxon>Pseudomonadota</taxon>
        <taxon>Gammaproteobacteria</taxon>
        <taxon>Oceanospirillales</taxon>
        <taxon>Zooshikellaceae</taxon>
        <taxon>Zooshikella</taxon>
    </lineage>
</organism>
<proteinExistence type="predicted"/>
<feature type="compositionally biased region" description="Basic and acidic residues" evidence="1">
    <location>
        <begin position="132"/>
        <end position="141"/>
    </location>
</feature>
<feature type="region of interest" description="Disordered" evidence="1">
    <location>
        <begin position="128"/>
        <end position="151"/>
    </location>
</feature>
<dbReference type="RefSeq" id="WP_215820019.1">
    <property type="nucleotide sequence ID" value="NZ_JAGSOY010000026.1"/>
</dbReference>
<dbReference type="Proteomes" id="UP000690515">
    <property type="component" value="Unassembled WGS sequence"/>
</dbReference>
<comment type="caution">
    <text evidence="3">The sequence shown here is derived from an EMBL/GenBank/DDBJ whole genome shotgun (WGS) entry which is preliminary data.</text>
</comment>
<feature type="transmembrane region" description="Helical" evidence="2">
    <location>
        <begin position="12"/>
        <end position="30"/>
    </location>
</feature>
<keyword evidence="2" id="KW-0472">Membrane</keyword>
<dbReference type="Pfam" id="PF07963">
    <property type="entry name" value="N_methyl"/>
    <property type="match status" value="1"/>
</dbReference>
<dbReference type="SUPFAM" id="SSF54523">
    <property type="entry name" value="Pili subunits"/>
    <property type="match status" value="1"/>
</dbReference>
<evidence type="ECO:0000256" key="2">
    <source>
        <dbReference type="SAM" id="Phobius"/>
    </source>
</evidence>
<dbReference type="InterPro" id="IPR012902">
    <property type="entry name" value="N_methyl_site"/>
</dbReference>
<accession>A0ABS5ZD08</accession>
<dbReference type="Pfam" id="PF16732">
    <property type="entry name" value="ComP_DUS"/>
    <property type="match status" value="1"/>
</dbReference>
<evidence type="ECO:0000313" key="4">
    <source>
        <dbReference type="Proteomes" id="UP000690515"/>
    </source>
</evidence>
<keyword evidence="2" id="KW-0812">Transmembrane</keyword>
<dbReference type="InterPro" id="IPR031982">
    <property type="entry name" value="PilE-like"/>
</dbReference>
<protein>
    <submittedName>
        <fullName evidence="3">Prepilin-type N-terminal cleavage/methylation domain-containing protein</fullName>
    </submittedName>
</protein>
<dbReference type="PANTHER" id="PTHR30093:SF47">
    <property type="entry name" value="TYPE IV PILUS NON-CORE MINOR PILIN PILE"/>
    <property type="match status" value="1"/>
</dbReference>
<dbReference type="PANTHER" id="PTHR30093">
    <property type="entry name" value="GENERAL SECRETION PATHWAY PROTEIN G"/>
    <property type="match status" value="1"/>
</dbReference>
<evidence type="ECO:0000313" key="3">
    <source>
        <dbReference type="EMBL" id="MBU2711865.1"/>
    </source>
</evidence>
<dbReference type="NCBIfam" id="TIGR02532">
    <property type="entry name" value="IV_pilin_GFxxxE"/>
    <property type="match status" value="1"/>
</dbReference>
<keyword evidence="4" id="KW-1185">Reference proteome</keyword>